<dbReference type="RefSeq" id="WP_378182681.1">
    <property type="nucleotide sequence ID" value="NZ_JBHTCR010000011.1"/>
</dbReference>
<comment type="caution">
    <text evidence="1">The sequence shown here is derived from an EMBL/GenBank/DDBJ whole genome shotgun (WGS) entry which is preliminary data.</text>
</comment>
<dbReference type="EMBL" id="JBHTCR010000011">
    <property type="protein sequence ID" value="MFC7348624.1"/>
    <property type="molecule type" value="Genomic_DNA"/>
</dbReference>
<evidence type="ECO:0000313" key="2">
    <source>
        <dbReference type="Proteomes" id="UP001596550"/>
    </source>
</evidence>
<keyword evidence="2" id="KW-1185">Reference proteome</keyword>
<sequence length="241" mass="28842">MKTYYTFFSLFIIFCTSAQEIYSDSNRKKNNYEHIDCSIAWKNNKKLYKLFKKERNKIDYKALSNVIIGGLELKNIPGKNIVFKLYVTETFYLTFPICVSNLNIKNPNYNYLDFYTPENIKLLQKKIKKNLYFDFSDSKFENNEYRPIKKETLKHPFYKYLVSMKGADKTICYDPDTIVSEPITLNEAGRIQLDFRNHLGGIVVVKYDYFIYNSFSPIVFKTYKYRDKKWIEIPTNDEHKF</sequence>
<organism evidence="1 2">
    <name type="scientific">Chryseobacterium zhengzhouense</name>
    <dbReference type="NCBI Taxonomy" id="1636086"/>
    <lineage>
        <taxon>Bacteria</taxon>
        <taxon>Pseudomonadati</taxon>
        <taxon>Bacteroidota</taxon>
        <taxon>Flavobacteriia</taxon>
        <taxon>Flavobacteriales</taxon>
        <taxon>Weeksellaceae</taxon>
        <taxon>Chryseobacterium group</taxon>
        <taxon>Chryseobacterium</taxon>
    </lineage>
</organism>
<evidence type="ECO:0000313" key="1">
    <source>
        <dbReference type="EMBL" id="MFC7348624.1"/>
    </source>
</evidence>
<accession>A0ABW2M333</accession>
<dbReference type="Proteomes" id="UP001596550">
    <property type="component" value="Unassembled WGS sequence"/>
</dbReference>
<reference evidence="2" key="1">
    <citation type="journal article" date="2019" name="Int. J. Syst. Evol. Microbiol.">
        <title>The Global Catalogue of Microorganisms (GCM) 10K type strain sequencing project: providing services to taxonomists for standard genome sequencing and annotation.</title>
        <authorList>
            <consortium name="The Broad Institute Genomics Platform"/>
            <consortium name="The Broad Institute Genome Sequencing Center for Infectious Disease"/>
            <person name="Wu L."/>
            <person name="Ma J."/>
        </authorList>
    </citation>
    <scope>NUCLEOTIDE SEQUENCE [LARGE SCALE GENOMIC DNA]</scope>
    <source>
        <strain evidence="2">CCUG 54781</strain>
    </source>
</reference>
<protein>
    <submittedName>
        <fullName evidence="1">Uncharacterized protein</fullName>
    </submittedName>
</protein>
<gene>
    <name evidence="1" type="ORF">ACFQO9_18050</name>
</gene>
<name>A0ABW2M333_9FLAO</name>
<proteinExistence type="predicted"/>